<evidence type="ECO:0000259" key="1">
    <source>
        <dbReference type="Pfam" id="PF22494"/>
    </source>
</evidence>
<gene>
    <name evidence="2" type="ORF">FBD94_24860</name>
</gene>
<dbReference type="InterPro" id="IPR055188">
    <property type="entry name" value="Choice_anch_I"/>
</dbReference>
<organism evidence="2 3">
    <name type="scientific">Pedobacter hiemivivus</name>
    <dbReference type="NCBI Taxonomy" id="2530454"/>
    <lineage>
        <taxon>Bacteria</taxon>
        <taxon>Pseudomonadati</taxon>
        <taxon>Bacteroidota</taxon>
        <taxon>Sphingobacteriia</taxon>
        <taxon>Sphingobacteriales</taxon>
        <taxon>Sphingobacteriaceae</taxon>
        <taxon>Pedobacter</taxon>
    </lineage>
</organism>
<protein>
    <submittedName>
        <fullName evidence="2">Alkaline phosphatase</fullName>
    </submittedName>
</protein>
<dbReference type="AlphaFoldDB" id="A0A4U1G436"/>
<comment type="caution">
    <text evidence="2">The sequence shown here is derived from an EMBL/GenBank/DDBJ whole genome shotgun (WGS) entry which is preliminary data.</text>
</comment>
<sequence length="503" mass="54293">MRKFLLFALLLTIGITSCKKDKSPESIDNEDPATFSEIGSLDIGGVGAAEISAFDPLTNRLFVVKNEAGINKIEVIDFKNPSAMNSIGSIDITDLGAVNSVAVHDGKLAAAIEAKDKQANGKVAVFKTTDYSKITEVIVGALPDMVTFSPDGKYILTANEGEPNADYTNDPSGTISIISVNNNYAVTTIDFSSMASQQTALMQKGFRIFGLNSTFVKDIEPEYITISSDSKTAWITLQENNGIAKLDIASKTITNIFPLGFKDYSLDGNFIDPSDKEVGYKAAKWNVKGIYMPDAIAVLEENGIPYLFTANEGDAREYAAFTEVKRVKENTVLLDAVKFPNATDLKKDEQLGRLNITTTLGDTDKDGDLDELYSLGSRSFSVWNGITGAQVFDSKNELDRKCNDAGAYDDGRSDDKSVEPEGITIGIVGNKKTAFVGMERADAVAVYDVTTPSNPVFLQLLKCGDAPEGVLFIPAKNSPTKKSLLVVSSEEDGVIKVYTPKSI</sequence>
<dbReference type="PANTHER" id="PTHR46928:SF1">
    <property type="entry name" value="MESENCHYME-SPECIFIC CELL SURFACE GLYCOPROTEIN"/>
    <property type="match status" value="1"/>
</dbReference>
<name>A0A4U1G436_9SPHI</name>
<dbReference type="RefSeq" id="WP_136882225.1">
    <property type="nucleotide sequence ID" value="NZ_SWDX01000016.1"/>
</dbReference>
<dbReference type="InterPro" id="IPR052956">
    <property type="entry name" value="Mesenchyme-surface_protein"/>
</dbReference>
<dbReference type="Pfam" id="PF22494">
    <property type="entry name" value="choice_anch_I"/>
    <property type="match status" value="1"/>
</dbReference>
<accession>A0A4U1G436</accession>
<evidence type="ECO:0000313" key="2">
    <source>
        <dbReference type="EMBL" id="TKC55592.1"/>
    </source>
</evidence>
<dbReference type="EMBL" id="SWDX01000016">
    <property type="protein sequence ID" value="TKC55592.1"/>
    <property type="molecule type" value="Genomic_DNA"/>
</dbReference>
<dbReference type="PANTHER" id="PTHR46928">
    <property type="entry name" value="MESENCHYME-SPECIFIC CELL SURFACE GLYCOPROTEIN"/>
    <property type="match status" value="1"/>
</dbReference>
<reference evidence="2 3" key="1">
    <citation type="submission" date="2019-04" db="EMBL/GenBank/DDBJ databases">
        <title>Pedobacter sp. RP-1-16 sp. nov., isolated from Arctic soil.</title>
        <authorList>
            <person name="Dahal R.H."/>
            <person name="Kim D.-U."/>
        </authorList>
    </citation>
    <scope>NUCLEOTIDE SEQUENCE [LARGE SCALE GENOMIC DNA]</scope>
    <source>
        <strain evidence="2 3">RP-1-16</strain>
    </source>
</reference>
<evidence type="ECO:0000313" key="3">
    <source>
        <dbReference type="Proteomes" id="UP000309594"/>
    </source>
</evidence>
<dbReference type="InterPro" id="IPR015943">
    <property type="entry name" value="WD40/YVTN_repeat-like_dom_sf"/>
</dbReference>
<feature type="domain" description="Choice-of-anchor I" evidence="1">
    <location>
        <begin position="43"/>
        <end position="498"/>
    </location>
</feature>
<dbReference type="SUPFAM" id="SSF75011">
    <property type="entry name" value="3-carboxy-cis,cis-mucoante lactonizing enzyme"/>
    <property type="match status" value="1"/>
</dbReference>
<dbReference type="NCBIfam" id="NF038117">
    <property type="entry name" value="choice_anch_I"/>
    <property type="match status" value="1"/>
</dbReference>
<dbReference type="Gene3D" id="2.130.10.10">
    <property type="entry name" value="YVTN repeat-like/Quinoprotein amine dehydrogenase"/>
    <property type="match status" value="1"/>
</dbReference>
<proteinExistence type="predicted"/>
<dbReference type="Proteomes" id="UP000309594">
    <property type="component" value="Unassembled WGS sequence"/>
</dbReference>
<dbReference type="PROSITE" id="PS51257">
    <property type="entry name" value="PROKAR_LIPOPROTEIN"/>
    <property type="match status" value="1"/>
</dbReference>